<dbReference type="EC" id="2.7.13.3" evidence="2"/>
<feature type="transmembrane region" description="Helical" evidence="9">
    <location>
        <begin position="124"/>
        <end position="143"/>
    </location>
</feature>
<dbReference type="SUPFAM" id="SSF55874">
    <property type="entry name" value="ATPase domain of HSP90 chaperone/DNA topoisomerase II/histidine kinase"/>
    <property type="match status" value="1"/>
</dbReference>
<evidence type="ECO:0000256" key="4">
    <source>
        <dbReference type="ARBA" id="ARBA00022679"/>
    </source>
</evidence>
<comment type="caution">
    <text evidence="12">The sequence shown here is derived from an EMBL/GenBank/DDBJ whole genome shotgun (WGS) entry which is preliminary data.</text>
</comment>
<evidence type="ECO:0000256" key="2">
    <source>
        <dbReference type="ARBA" id="ARBA00012438"/>
    </source>
</evidence>
<feature type="transmembrane region" description="Helical" evidence="9">
    <location>
        <begin position="56"/>
        <end position="73"/>
    </location>
</feature>
<dbReference type="GO" id="GO:0016020">
    <property type="term" value="C:membrane"/>
    <property type="evidence" value="ECO:0007669"/>
    <property type="project" value="InterPro"/>
</dbReference>
<dbReference type="Gene3D" id="3.30.565.10">
    <property type="entry name" value="Histidine kinase-like ATPase, C-terminal domain"/>
    <property type="match status" value="1"/>
</dbReference>
<feature type="domain" description="Signal transduction histidine kinase subgroup 3 dimerisation and phosphoacceptor" evidence="11">
    <location>
        <begin position="208"/>
        <end position="274"/>
    </location>
</feature>
<comment type="catalytic activity">
    <reaction evidence="1">
        <text>ATP + protein L-histidine = ADP + protein N-phospho-L-histidine.</text>
        <dbReference type="EC" id="2.7.13.3"/>
    </reaction>
</comment>
<evidence type="ECO:0000313" key="13">
    <source>
        <dbReference type="Proteomes" id="UP000245590"/>
    </source>
</evidence>
<keyword evidence="4" id="KW-0808">Transferase</keyword>
<evidence type="ECO:0000259" key="11">
    <source>
        <dbReference type="Pfam" id="PF07730"/>
    </source>
</evidence>
<keyword evidence="3" id="KW-0597">Phosphoprotein</keyword>
<evidence type="ECO:0000313" key="12">
    <source>
        <dbReference type="EMBL" id="PWH06037.1"/>
    </source>
</evidence>
<keyword evidence="9" id="KW-0472">Membrane</keyword>
<dbReference type="OrthoDB" id="227596at2"/>
<sequence length="423" mass="43581">MSTPRPTARHRSLGRWVDVVPAACALVIAVGLLLAAPALARASAEPLGFPLMGSSPWWAVLATLLAQAAALSATRRLPRVAVVVVAALPVALALLAPGTAFGTSSIAVIVAAYLAGVRVRRVHLGLVAGTLFVLTAMATALNVTASEGVGAPSAALAGVVQAAFVVGVPLLLALLVASRRQARAAHERELAAVRREQDARVASAIAAERTAVARDLHDIAAHHMSGIAMLASALERQVDRAPQTAKESARDIRAQSTAVLGDLRRLVGLLRDDDSAPLADRSLNSLPQLVGERRTAGADVVLTIGPRDADVGAGVGTLAQLVAYRMVQESLANAAVHAPGAPCEVRVDAMAPTHVRITVVNGPPAHIIGHDERSGGFGLIGMRERAELVGARLDHGPTREGGWSVTLDLPREGSILGEGNAAT</sequence>
<dbReference type="AlphaFoldDB" id="A0A2U2RJI7"/>
<dbReference type="Pfam" id="PF02518">
    <property type="entry name" value="HATPase_c"/>
    <property type="match status" value="1"/>
</dbReference>
<evidence type="ECO:0000256" key="8">
    <source>
        <dbReference type="ARBA" id="ARBA00023012"/>
    </source>
</evidence>
<dbReference type="Gene3D" id="1.20.5.1930">
    <property type="match status" value="1"/>
</dbReference>
<dbReference type="Pfam" id="PF07730">
    <property type="entry name" value="HisKA_3"/>
    <property type="match status" value="1"/>
</dbReference>
<dbReference type="PANTHER" id="PTHR24421">
    <property type="entry name" value="NITRATE/NITRITE SENSOR PROTEIN NARX-RELATED"/>
    <property type="match status" value="1"/>
</dbReference>
<evidence type="ECO:0000256" key="1">
    <source>
        <dbReference type="ARBA" id="ARBA00000085"/>
    </source>
</evidence>
<feature type="transmembrane region" description="Helical" evidence="9">
    <location>
        <begin position="80"/>
        <end position="95"/>
    </location>
</feature>
<gene>
    <name evidence="12" type="ORF">DEO23_09470</name>
</gene>
<keyword evidence="13" id="KW-1185">Reference proteome</keyword>
<dbReference type="RefSeq" id="WP_109275784.1">
    <property type="nucleotide sequence ID" value="NZ_QFKX01000003.1"/>
</dbReference>
<dbReference type="GO" id="GO:0000155">
    <property type="term" value="F:phosphorelay sensor kinase activity"/>
    <property type="evidence" value="ECO:0007669"/>
    <property type="project" value="InterPro"/>
</dbReference>
<dbReference type="InterPro" id="IPR036890">
    <property type="entry name" value="HATPase_C_sf"/>
</dbReference>
<proteinExistence type="predicted"/>
<evidence type="ECO:0000259" key="10">
    <source>
        <dbReference type="Pfam" id="PF02518"/>
    </source>
</evidence>
<dbReference type="CDD" id="cd16917">
    <property type="entry name" value="HATPase_UhpB-NarQ-NarX-like"/>
    <property type="match status" value="1"/>
</dbReference>
<feature type="transmembrane region" description="Helical" evidence="9">
    <location>
        <begin position="101"/>
        <end position="117"/>
    </location>
</feature>
<evidence type="ECO:0000256" key="7">
    <source>
        <dbReference type="ARBA" id="ARBA00022840"/>
    </source>
</evidence>
<evidence type="ECO:0000256" key="5">
    <source>
        <dbReference type="ARBA" id="ARBA00022741"/>
    </source>
</evidence>
<keyword evidence="8" id="KW-0902">Two-component regulatory system</keyword>
<keyword evidence="9" id="KW-1133">Transmembrane helix</keyword>
<evidence type="ECO:0000256" key="3">
    <source>
        <dbReference type="ARBA" id="ARBA00022553"/>
    </source>
</evidence>
<evidence type="ECO:0000256" key="6">
    <source>
        <dbReference type="ARBA" id="ARBA00022777"/>
    </source>
</evidence>
<keyword evidence="5" id="KW-0547">Nucleotide-binding</keyword>
<organism evidence="12 13">
    <name type="scientific">Brachybacterium endophyticum</name>
    <dbReference type="NCBI Taxonomy" id="2182385"/>
    <lineage>
        <taxon>Bacteria</taxon>
        <taxon>Bacillati</taxon>
        <taxon>Actinomycetota</taxon>
        <taxon>Actinomycetes</taxon>
        <taxon>Micrococcales</taxon>
        <taxon>Dermabacteraceae</taxon>
        <taxon>Brachybacterium</taxon>
    </lineage>
</organism>
<name>A0A2U2RJI7_9MICO</name>
<dbReference type="InterPro" id="IPR011712">
    <property type="entry name" value="Sig_transdc_His_kin_sub3_dim/P"/>
</dbReference>
<dbReference type="InterPro" id="IPR003594">
    <property type="entry name" value="HATPase_dom"/>
</dbReference>
<dbReference type="Proteomes" id="UP000245590">
    <property type="component" value="Unassembled WGS sequence"/>
</dbReference>
<keyword evidence="9" id="KW-0812">Transmembrane</keyword>
<keyword evidence="6 12" id="KW-0418">Kinase</keyword>
<dbReference type="GO" id="GO:0005524">
    <property type="term" value="F:ATP binding"/>
    <property type="evidence" value="ECO:0007669"/>
    <property type="project" value="UniProtKB-KW"/>
</dbReference>
<dbReference type="PANTHER" id="PTHR24421:SF10">
    <property type="entry name" value="NITRATE_NITRITE SENSOR PROTEIN NARQ"/>
    <property type="match status" value="1"/>
</dbReference>
<protein>
    <recommendedName>
        <fullName evidence="2">histidine kinase</fullName>
        <ecNumber evidence="2">2.7.13.3</ecNumber>
    </recommendedName>
</protein>
<feature type="domain" description="Histidine kinase/HSP90-like ATPase" evidence="10">
    <location>
        <begin position="323"/>
        <end position="412"/>
    </location>
</feature>
<accession>A0A2U2RJI7</accession>
<feature type="transmembrane region" description="Helical" evidence="9">
    <location>
        <begin position="155"/>
        <end position="177"/>
    </location>
</feature>
<evidence type="ECO:0000256" key="9">
    <source>
        <dbReference type="SAM" id="Phobius"/>
    </source>
</evidence>
<reference evidence="12 13" key="1">
    <citation type="submission" date="2018-05" db="EMBL/GenBank/DDBJ databases">
        <title>Brachybacterium sp. M1HQ-2T, whole genome shotgun sequence.</title>
        <authorList>
            <person name="Tuo L."/>
        </authorList>
    </citation>
    <scope>NUCLEOTIDE SEQUENCE [LARGE SCALE GENOMIC DNA]</scope>
    <source>
        <strain evidence="12 13">M1HQ-2</strain>
    </source>
</reference>
<dbReference type="EMBL" id="QFKX01000003">
    <property type="protein sequence ID" value="PWH06037.1"/>
    <property type="molecule type" value="Genomic_DNA"/>
</dbReference>
<dbReference type="InterPro" id="IPR050482">
    <property type="entry name" value="Sensor_HK_TwoCompSys"/>
</dbReference>
<dbReference type="GO" id="GO:0046983">
    <property type="term" value="F:protein dimerization activity"/>
    <property type="evidence" value="ECO:0007669"/>
    <property type="project" value="InterPro"/>
</dbReference>
<keyword evidence="7" id="KW-0067">ATP-binding</keyword>